<feature type="compositionally biased region" description="Polar residues" evidence="1">
    <location>
        <begin position="65"/>
        <end position="95"/>
    </location>
</feature>
<sequence>MKDQPGAHREHPRSVRVLSAVTILVTAAGCTPSGNNHTTDTSPHSHSADFPDLTTFTATDPAGYSTGTQAKPKYSFTTPSGQQCSMEPSSSSQNAAAYCGGSLPGRDGDWGMSVSNGTAAVGGPHTDKTSPEAPAKAPSPTLPTHHVVRFATDDLQCGIIDNGTAACRIGKHGFLVSTDKLTLF</sequence>
<organism evidence="2 3">
    <name type="scientific">Mycolicibacterium aubagnense</name>
    <dbReference type="NCBI Taxonomy" id="319707"/>
    <lineage>
        <taxon>Bacteria</taxon>
        <taxon>Bacillati</taxon>
        <taxon>Actinomycetota</taxon>
        <taxon>Actinomycetes</taxon>
        <taxon>Mycobacteriales</taxon>
        <taxon>Mycobacteriaceae</taxon>
        <taxon>Mycolicibacterium</taxon>
    </lineage>
</organism>
<gene>
    <name evidence="2" type="ORF">MAUB_41510</name>
</gene>
<feature type="region of interest" description="Disordered" evidence="1">
    <location>
        <begin position="29"/>
        <end position="49"/>
    </location>
</feature>
<accession>A0ABN5YX48</accession>
<dbReference type="Proteomes" id="UP000465609">
    <property type="component" value="Chromosome"/>
</dbReference>
<dbReference type="RefSeq" id="WP_280109158.1">
    <property type="nucleotide sequence ID" value="NZ_CP122994.1"/>
</dbReference>
<evidence type="ECO:0000313" key="2">
    <source>
        <dbReference type="EMBL" id="BBX86278.1"/>
    </source>
</evidence>
<protein>
    <recommendedName>
        <fullName evidence="4">Lipoprotein</fullName>
    </recommendedName>
</protein>
<evidence type="ECO:0000256" key="1">
    <source>
        <dbReference type="SAM" id="MobiDB-lite"/>
    </source>
</evidence>
<proteinExistence type="predicted"/>
<feature type="compositionally biased region" description="Polar residues" evidence="1">
    <location>
        <begin position="32"/>
        <end position="45"/>
    </location>
</feature>
<evidence type="ECO:0008006" key="4">
    <source>
        <dbReference type="Google" id="ProtNLM"/>
    </source>
</evidence>
<keyword evidence="3" id="KW-1185">Reference proteome</keyword>
<feature type="region of interest" description="Disordered" evidence="1">
    <location>
        <begin position="64"/>
        <end position="143"/>
    </location>
</feature>
<dbReference type="PROSITE" id="PS51257">
    <property type="entry name" value="PROKAR_LIPOPROTEIN"/>
    <property type="match status" value="1"/>
</dbReference>
<dbReference type="EMBL" id="AP022577">
    <property type="protein sequence ID" value="BBX86278.1"/>
    <property type="molecule type" value="Genomic_DNA"/>
</dbReference>
<evidence type="ECO:0000313" key="3">
    <source>
        <dbReference type="Proteomes" id="UP000465609"/>
    </source>
</evidence>
<reference evidence="2 3" key="1">
    <citation type="journal article" date="2019" name="Emerg. Microbes Infect.">
        <title>Comprehensive subspecies identification of 175 nontuberculous mycobacteria species based on 7547 genomic profiles.</title>
        <authorList>
            <person name="Matsumoto Y."/>
            <person name="Kinjo T."/>
            <person name="Motooka D."/>
            <person name="Nabeya D."/>
            <person name="Jung N."/>
            <person name="Uechi K."/>
            <person name="Horii T."/>
            <person name="Iida T."/>
            <person name="Fujita J."/>
            <person name="Nakamura S."/>
        </authorList>
    </citation>
    <scope>NUCLEOTIDE SEQUENCE [LARGE SCALE GENOMIC DNA]</scope>
    <source>
        <strain evidence="2 3">JCM 15296</strain>
    </source>
</reference>
<name>A0ABN5YX48_9MYCO</name>